<dbReference type="GO" id="GO:0005737">
    <property type="term" value="C:cytoplasm"/>
    <property type="evidence" value="ECO:0007669"/>
    <property type="project" value="UniProtKB-SubCell"/>
</dbReference>
<evidence type="ECO:0000313" key="4">
    <source>
        <dbReference type="Proteomes" id="UP000182693"/>
    </source>
</evidence>
<comment type="caution">
    <text evidence="3">The sequence shown here is derived from an EMBL/GenBank/DDBJ whole genome shotgun (WGS) entry which is preliminary data.</text>
</comment>
<dbReference type="InterPro" id="IPR010119">
    <property type="entry name" value="Gluconeogen_factor"/>
</dbReference>
<dbReference type="Pfam" id="PF01933">
    <property type="entry name" value="CofD"/>
    <property type="match status" value="1"/>
</dbReference>
<dbReference type="InterPro" id="IPR002882">
    <property type="entry name" value="CofD"/>
</dbReference>
<dbReference type="SUPFAM" id="SSF142338">
    <property type="entry name" value="CofD-like"/>
    <property type="match status" value="1"/>
</dbReference>
<comment type="function">
    <text evidence="2">Required for morphogenesis under gluconeogenic growth conditions.</text>
</comment>
<dbReference type="STRING" id="1805425.AUJ30_00350"/>
<proteinExistence type="inferred from homology"/>
<dbReference type="HAMAP" id="MF_00973">
    <property type="entry name" value="Gluconeogen_factor"/>
    <property type="match status" value="1"/>
</dbReference>
<dbReference type="PANTHER" id="PTHR30135:SF3">
    <property type="entry name" value="GLUCONEOGENESIS FACTOR-RELATED"/>
    <property type="match status" value="1"/>
</dbReference>
<gene>
    <name evidence="3" type="ORF">AUJ30_00350</name>
</gene>
<dbReference type="InterPro" id="IPR038136">
    <property type="entry name" value="CofD-like_dom_sf"/>
</dbReference>
<dbReference type="GO" id="GO:0008360">
    <property type="term" value="P:regulation of cell shape"/>
    <property type="evidence" value="ECO:0007669"/>
    <property type="project" value="UniProtKB-UniRule"/>
</dbReference>
<protein>
    <recommendedName>
        <fullName evidence="2">Putative gluconeogenesis factor</fullName>
    </recommendedName>
</protein>
<comment type="subcellular location">
    <subcellularLocation>
        <location evidence="2">Cytoplasm</location>
    </subcellularLocation>
</comment>
<dbReference type="PANTHER" id="PTHR30135">
    <property type="entry name" value="UNCHARACTERIZED PROTEIN YVCK-RELATED"/>
    <property type="match status" value="1"/>
</dbReference>
<organism evidence="3 4">
    <name type="scientific">Candidatus Wolfebacteria bacterium CG1_02_39_135</name>
    <dbReference type="NCBI Taxonomy" id="1805425"/>
    <lineage>
        <taxon>Bacteria</taxon>
        <taxon>Candidatus Wolfeibacteriota</taxon>
    </lineage>
</organism>
<evidence type="ECO:0000313" key="3">
    <source>
        <dbReference type="EMBL" id="OIO65839.1"/>
    </source>
</evidence>
<dbReference type="Proteomes" id="UP000182693">
    <property type="component" value="Unassembled WGS sequence"/>
</dbReference>
<evidence type="ECO:0000256" key="2">
    <source>
        <dbReference type="HAMAP-Rule" id="MF_00973"/>
    </source>
</evidence>
<evidence type="ECO:0000256" key="1">
    <source>
        <dbReference type="ARBA" id="ARBA00022490"/>
    </source>
</evidence>
<dbReference type="AlphaFoldDB" id="A0A1J4Y5M5"/>
<name>A0A1J4Y5M5_9BACT</name>
<keyword evidence="1 2" id="KW-0963">Cytoplasm</keyword>
<sequence length="332" mass="37457">MRIMKNIVTVGGGTGSFVLLSGLKKYPVRLSAIVSMADDGGSTGVLRDELGVLPPGDIRQCLVALSDSSEKMRELMNYRFEKGGLKGHTFGNLLLSALEKINKGFLRGVEEASKILNVKGEVIPVTDSDINLYMKLKNGKILKGEHQINLNFEIEKRGIKKIYLTPKANANKNAIQCIKEADMIIIGPGNFYCSILPNFLVRGISEAICKSKAIVVFNCNLVNKRGHTEKFTLDDYVDAMNKYLGKRRINFVTFNSSKPPEKLVKRYQKKKEFLIPFLREARSKRNYKIILTPLLNTEQLKFSKADHLSEERSFIRHDPDKLAKTLMFLLEL</sequence>
<dbReference type="NCBIfam" id="TIGR01826">
    <property type="entry name" value="CofD_related"/>
    <property type="match status" value="1"/>
</dbReference>
<dbReference type="Gene3D" id="3.40.50.10680">
    <property type="entry name" value="CofD-like domains"/>
    <property type="match status" value="1"/>
</dbReference>
<accession>A0A1J4Y5M5</accession>
<dbReference type="GO" id="GO:0043743">
    <property type="term" value="F:LPPG:FO 2-phospho-L-lactate transferase activity"/>
    <property type="evidence" value="ECO:0007669"/>
    <property type="project" value="InterPro"/>
</dbReference>
<dbReference type="CDD" id="cd07187">
    <property type="entry name" value="YvcK_like"/>
    <property type="match status" value="1"/>
</dbReference>
<dbReference type="EMBL" id="MNWX01000005">
    <property type="protein sequence ID" value="OIO65839.1"/>
    <property type="molecule type" value="Genomic_DNA"/>
</dbReference>
<comment type="similarity">
    <text evidence="2">Belongs to the gluconeogenesis factor family.</text>
</comment>
<reference evidence="3 4" key="1">
    <citation type="journal article" date="2016" name="Environ. Microbiol.">
        <title>Genomic resolution of a cold subsurface aquifer community provides metabolic insights for novel microbes adapted to high CO concentrations.</title>
        <authorList>
            <person name="Probst A.J."/>
            <person name="Castelle C.J."/>
            <person name="Singh A."/>
            <person name="Brown C.T."/>
            <person name="Anantharaman K."/>
            <person name="Sharon I."/>
            <person name="Hug L.A."/>
            <person name="Burstein D."/>
            <person name="Emerson J.B."/>
            <person name="Thomas B.C."/>
            <person name="Banfield J.F."/>
        </authorList>
    </citation>
    <scope>NUCLEOTIDE SEQUENCE [LARGE SCALE GENOMIC DNA]</scope>
    <source>
        <strain evidence="3">CG1_02_39_135</strain>
    </source>
</reference>